<dbReference type="InterPro" id="IPR017555">
    <property type="entry name" value="TriPribosyl-deP-CoA_syn"/>
</dbReference>
<dbReference type="PANTHER" id="PTHR30201">
    <property type="entry name" value="TRIPHOSPHORIBOSYL-DEPHOSPHO-COA SYNTHASE"/>
    <property type="match status" value="1"/>
</dbReference>
<accession>A0ABW2RW80</accession>
<dbReference type="HAMAP" id="MF_01883">
    <property type="entry name" value="MdcB"/>
    <property type="match status" value="1"/>
</dbReference>
<keyword evidence="3 6" id="KW-0808">Transferase</keyword>
<comment type="catalytic activity">
    <reaction evidence="1">
        <text>3'-dephospho-CoA + ATP = 2'-(5''-triphospho-alpha-D-ribosyl)-3'-dephospho-CoA + adenine</text>
        <dbReference type="Rhea" id="RHEA:15117"/>
        <dbReference type="ChEBI" id="CHEBI:16708"/>
        <dbReference type="ChEBI" id="CHEBI:30616"/>
        <dbReference type="ChEBI" id="CHEBI:57328"/>
        <dbReference type="ChEBI" id="CHEBI:61378"/>
        <dbReference type="EC" id="2.4.2.52"/>
    </reaction>
</comment>
<reference evidence="7" key="1">
    <citation type="journal article" date="2019" name="Int. J. Syst. Evol. Microbiol.">
        <title>The Global Catalogue of Microorganisms (GCM) 10K type strain sequencing project: providing services to taxonomists for standard genome sequencing and annotation.</title>
        <authorList>
            <consortium name="The Broad Institute Genomics Platform"/>
            <consortium name="The Broad Institute Genome Sequencing Center for Infectious Disease"/>
            <person name="Wu L."/>
            <person name="Ma J."/>
        </authorList>
    </citation>
    <scope>NUCLEOTIDE SEQUENCE [LARGE SCALE GENOMIC DNA]</scope>
    <source>
        <strain evidence="7">ICMP 19430</strain>
    </source>
</reference>
<evidence type="ECO:0000256" key="2">
    <source>
        <dbReference type="ARBA" id="ARBA00012074"/>
    </source>
</evidence>
<sequence>MNVVVAAPLRSEALAAHAVGALLDEVELTPKPGLVDRRGGGTHTDMTLTLMRRSAHALYRGFVEMARTAAEHLLPDQNLRVQLAAIGRRTEADMYEATGGVNTHRGAIWALGLLTASAALLPEGSSAEDLARTAGLIARHPDPGCPAKALLSHGSRARAQYGVPGARGQAQAGFPHLIDLALPTLRRSRAARVSEVCARLDTLVALMAELDDTCVLHRGGVHALEAVRDGASRVLTVGGTGTAAGRARLSQLDRTIASLGVSPGGAADLLAATLLLDRIAPAGSIRAQHVSPAMTKEASWRN</sequence>
<dbReference type="Gene3D" id="1.10.4200.10">
    <property type="entry name" value="Triphosphoribosyl-dephospho-CoA protein"/>
    <property type="match status" value="2"/>
</dbReference>
<evidence type="ECO:0000256" key="4">
    <source>
        <dbReference type="ARBA" id="ARBA00022741"/>
    </source>
</evidence>
<dbReference type="PANTHER" id="PTHR30201:SF2">
    <property type="entry name" value="2-(5''-TRIPHOSPHORIBOSYL)-3'-DEPHOSPHOCOENZYME-A SYNTHASE"/>
    <property type="match status" value="1"/>
</dbReference>
<evidence type="ECO:0000256" key="5">
    <source>
        <dbReference type="ARBA" id="ARBA00022840"/>
    </source>
</evidence>
<dbReference type="EC" id="2.4.2.52" evidence="2"/>
<keyword evidence="5" id="KW-0067">ATP-binding</keyword>
<evidence type="ECO:0000256" key="3">
    <source>
        <dbReference type="ARBA" id="ARBA00022679"/>
    </source>
</evidence>
<organism evidence="6 7">
    <name type="scientific">Rhodococcus daqingensis</name>
    <dbReference type="NCBI Taxonomy" id="2479363"/>
    <lineage>
        <taxon>Bacteria</taxon>
        <taxon>Bacillati</taxon>
        <taxon>Actinomycetota</taxon>
        <taxon>Actinomycetes</taxon>
        <taxon>Mycobacteriales</taxon>
        <taxon>Nocardiaceae</taxon>
        <taxon>Rhodococcus</taxon>
    </lineage>
</organism>
<dbReference type="EMBL" id="JBHTCS010000011">
    <property type="protein sequence ID" value="MFC7448061.1"/>
    <property type="molecule type" value="Genomic_DNA"/>
</dbReference>
<keyword evidence="4" id="KW-0547">Nucleotide-binding</keyword>
<dbReference type="InterPro" id="IPR002736">
    <property type="entry name" value="CitG"/>
</dbReference>
<keyword evidence="7" id="KW-1185">Reference proteome</keyword>
<dbReference type="NCBIfam" id="TIGR03132">
    <property type="entry name" value="malonate_mdcB"/>
    <property type="match status" value="1"/>
</dbReference>
<proteinExistence type="inferred from homology"/>
<dbReference type="RefSeq" id="WP_378403756.1">
    <property type="nucleotide sequence ID" value="NZ_JBHTCS010000011.1"/>
</dbReference>
<protein>
    <recommendedName>
        <fullName evidence="2">triphosphoribosyl-dephospho-CoA synthase</fullName>
        <ecNumber evidence="2">2.4.2.52</ecNumber>
    </recommendedName>
</protein>
<dbReference type="NCBIfam" id="NF002315">
    <property type="entry name" value="PRK01237.1"/>
    <property type="match status" value="1"/>
</dbReference>
<evidence type="ECO:0000313" key="6">
    <source>
        <dbReference type="EMBL" id="MFC7448061.1"/>
    </source>
</evidence>
<keyword evidence="6" id="KW-0328">Glycosyltransferase</keyword>
<evidence type="ECO:0000313" key="7">
    <source>
        <dbReference type="Proteomes" id="UP001596484"/>
    </source>
</evidence>
<comment type="caution">
    <text evidence="6">The sequence shown here is derived from an EMBL/GenBank/DDBJ whole genome shotgun (WGS) entry which is preliminary data.</text>
</comment>
<dbReference type="GO" id="GO:0046917">
    <property type="term" value="F:triphosphoribosyl-dephospho-CoA synthase activity"/>
    <property type="evidence" value="ECO:0007669"/>
    <property type="project" value="UniProtKB-EC"/>
</dbReference>
<dbReference type="Pfam" id="PF01874">
    <property type="entry name" value="CitG"/>
    <property type="match status" value="1"/>
</dbReference>
<dbReference type="GO" id="GO:0016757">
    <property type="term" value="F:glycosyltransferase activity"/>
    <property type="evidence" value="ECO:0007669"/>
    <property type="project" value="UniProtKB-KW"/>
</dbReference>
<evidence type="ECO:0000256" key="1">
    <source>
        <dbReference type="ARBA" id="ARBA00001210"/>
    </source>
</evidence>
<name>A0ABW2RW80_9NOCA</name>
<gene>
    <name evidence="6" type="ORF">ACFQS9_09185</name>
</gene>
<dbReference type="Proteomes" id="UP001596484">
    <property type="component" value="Unassembled WGS sequence"/>
</dbReference>